<evidence type="ECO:0000313" key="5">
    <source>
        <dbReference type="Ensembl" id="ENSCCAP00000024566.1"/>
    </source>
</evidence>
<dbReference type="Proteomes" id="UP000233040">
    <property type="component" value="Unassembled WGS sequence"/>
</dbReference>
<reference evidence="5" key="1">
    <citation type="submission" date="2025-08" db="UniProtKB">
        <authorList>
            <consortium name="Ensembl"/>
        </authorList>
    </citation>
    <scope>IDENTIFICATION</scope>
</reference>
<dbReference type="PANTHER" id="PTHR10130:SF2">
    <property type="entry name" value="PEROXISOMAL TARGETING SIGNAL 1 RECEPTOR"/>
    <property type="match status" value="1"/>
</dbReference>
<keyword evidence="2" id="KW-0677">Repeat</keyword>
<accession>A0A2K5R8V2</accession>
<proteinExistence type="predicted"/>
<evidence type="ECO:0000256" key="2">
    <source>
        <dbReference type="ARBA" id="ARBA00022737"/>
    </source>
</evidence>
<dbReference type="GO" id="GO:0005052">
    <property type="term" value="F:peroxisome matrix targeting signal-1 binding"/>
    <property type="evidence" value="ECO:0007669"/>
    <property type="project" value="TreeGrafter"/>
</dbReference>
<keyword evidence="3" id="KW-0802">TPR repeat</keyword>
<evidence type="ECO:0008006" key="7">
    <source>
        <dbReference type="Google" id="ProtNLM"/>
    </source>
</evidence>
<dbReference type="GO" id="GO:0016560">
    <property type="term" value="P:protein import into peroxisome matrix, docking"/>
    <property type="evidence" value="ECO:0007669"/>
    <property type="project" value="TreeGrafter"/>
</dbReference>
<comment type="subcellular location">
    <subcellularLocation>
        <location evidence="1">Peroxisome</location>
    </subcellularLocation>
</comment>
<evidence type="ECO:0000256" key="1">
    <source>
        <dbReference type="ARBA" id="ARBA00004275"/>
    </source>
</evidence>
<dbReference type="InterPro" id="IPR024111">
    <property type="entry name" value="PEX5/PEX5L"/>
</dbReference>
<protein>
    <recommendedName>
        <fullName evidence="7">PEX5</fullName>
    </recommendedName>
</protein>
<dbReference type="GO" id="GO:0005778">
    <property type="term" value="C:peroxisomal membrane"/>
    <property type="evidence" value="ECO:0007669"/>
    <property type="project" value="TreeGrafter"/>
</dbReference>
<keyword evidence="4" id="KW-0576">Peroxisome</keyword>
<dbReference type="GO" id="GO:0005829">
    <property type="term" value="C:cytosol"/>
    <property type="evidence" value="ECO:0007669"/>
    <property type="project" value="TreeGrafter"/>
</dbReference>
<organism evidence="5 6">
    <name type="scientific">Cebus imitator</name>
    <name type="common">Panamanian white-faced capuchin</name>
    <name type="synonym">Cebus capucinus imitator</name>
    <dbReference type="NCBI Taxonomy" id="2715852"/>
    <lineage>
        <taxon>Eukaryota</taxon>
        <taxon>Metazoa</taxon>
        <taxon>Chordata</taxon>
        <taxon>Craniata</taxon>
        <taxon>Vertebrata</taxon>
        <taxon>Euteleostomi</taxon>
        <taxon>Mammalia</taxon>
        <taxon>Eutheria</taxon>
        <taxon>Euarchontoglires</taxon>
        <taxon>Primates</taxon>
        <taxon>Haplorrhini</taxon>
        <taxon>Platyrrhini</taxon>
        <taxon>Cebidae</taxon>
        <taxon>Cebinae</taxon>
        <taxon>Cebus</taxon>
    </lineage>
</organism>
<sequence>MAMQELVEAECGGANPLTKLAGHFTQDKALRQEGLRPGPWTAGAPASEAVSKPLGVAFEDEWVAEFLQDQNAPLVSHAPQTFKMDDLLAEMQQIGQSNFHQAPQRAPGVADLALSENWAQETSGAPCVWHCLC</sequence>
<dbReference type="AlphaFoldDB" id="A0A2K5R8V2"/>
<keyword evidence="6" id="KW-1185">Reference proteome</keyword>
<evidence type="ECO:0000256" key="3">
    <source>
        <dbReference type="ARBA" id="ARBA00022803"/>
    </source>
</evidence>
<name>A0A2K5R8V2_CEBIM</name>
<dbReference type="GeneTree" id="ENSGT00940000156605"/>
<evidence type="ECO:0000313" key="6">
    <source>
        <dbReference type="Proteomes" id="UP000233040"/>
    </source>
</evidence>
<dbReference type="STRING" id="9516.ENSCCAP00000024566"/>
<evidence type="ECO:0000256" key="4">
    <source>
        <dbReference type="ARBA" id="ARBA00023140"/>
    </source>
</evidence>
<dbReference type="Ensembl" id="ENSCCAT00000042081.1">
    <property type="protein sequence ID" value="ENSCCAP00000024566.1"/>
    <property type="gene ID" value="ENSCCAG00000030084.1"/>
</dbReference>
<dbReference type="PANTHER" id="PTHR10130">
    <property type="entry name" value="PEROXISOMAL TARGETING SIGNAL 1 RECEPTOR PEX5"/>
    <property type="match status" value="1"/>
</dbReference>
<dbReference type="OMA" id="NWAQETS"/>
<reference evidence="5" key="2">
    <citation type="submission" date="2025-09" db="UniProtKB">
        <authorList>
            <consortium name="Ensembl"/>
        </authorList>
    </citation>
    <scope>IDENTIFICATION</scope>
</reference>